<dbReference type="AlphaFoldDB" id="A0A1F5ZIH3"/>
<evidence type="ECO:0000313" key="3">
    <source>
        <dbReference type="EMBL" id="OGG12135.1"/>
    </source>
</evidence>
<dbReference type="STRING" id="1798370.A2Z00_03025"/>
<protein>
    <submittedName>
        <fullName evidence="3">Uncharacterized protein</fullName>
    </submittedName>
</protein>
<evidence type="ECO:0000313" key="4">
    <source>
        <dbReference type="Proteomes" id="UP000177268"/>
    </source>
</evidence>
<dbReference type="Proteomes" id="UP000177268">
    <property type="component" value="Unassembled WGS sequence"/>
</dbReference>
<sequence length="233" mass="26259">MFQVMRFFISAILDLEIENCSDMKKRKRLALTLLIVVLAVSGIAYSLFKNIQSRFEAPRKNTPDIQFTISKNKTLDAIVGDLKYYDFIKDEGFFIFALEHTQDNTKGGENFIKVGKGSKTIEREAVYTISQSMSAWELASVLLNSGTRQDCDHGCPENNFTPELLPGGDLAPTIKEKYSWVKTYEDCVEAMGNDGGQLSSEQYYERTGIKRCVSPDGREFTEGKEGWSDKPSP</sequence>
<proteinExistence type="predicted"/>
<organism evidence="3 4">
    <name type="scientific">Candidatus Gottesmanbacteria bacterium RBG_13_45_10</name>
    <dbReference type="NCBI Taxonomy" id="1798370"/>
    <lineage>
        <taxon>Bacteria</taxon>
        <taxon>Candidatus Gottesmaniibacteriota</taxon>
    </lineage>
</organism>
<evidence type="ECO:0000256" key="2">
    <source>
        <dbReference type="SAM" id="Phobius"/>
    </source>
</evidence>
<feature type="compositionally biased region" description="Basic and acidic residues" evidence="1">
    <location>
        <begin position="216"/>
        <end position="233"/>
    </location>
</feature>
<accession>A0A1F5ZIH3</accession>
<keyword evidence="2" id="KW-0472">Membrane</keyword>
<dbReference type="EMBL" id="MFIZ01000003">
    <property type="protein sequence ID" value="OGG12135.1"/>
    <property type="molecule type" value="Genomic_DNA"/>
</dbReference>
<dbReference type="Gene3D" id="3.30.1490.480">
    <property type="entry name" value="Endolytic murein transglycosylase"/>
    <property type="match status" value="1"/>
</dbReference>
<gene>
    <name evidence="3" type="ORF">A2Z00_03025</name>
</gene>
<reference evidence="3 4" key="1">
    <citation type="journal article" date="2016" name="Nat. Commun.">
        <title>Thousands of microbial genomes shed light on interconnected biogeochemical processes in an aquifer system.</title>
        <authorList>
            <person name="Anantharaman K."/>
            <person name="Brown C.T."/>
            <person name="Hug L.A."/>
            <person name="Sharon I."/>
            <person name="Castelle C.J."/>
            <person name="Probst A.J."/>
            <person name="Thomas B.C."/>
            <person name="Singh A."/>
            <person name="Wilkins M.J."/>
            <person name="Karaoz U."/>
            <person name="Brodie E.L."/>
            <person name="Williams K.H."/>
            <person name="Hubbard S.S."/>
            <person name="Banfield J.F."/>
        </authorList>
    </citation>
    <scope>NUCLEOTIDE SEQUENCE [LARGE SCALE GENOMIC DNA]</scope>
</reference>
<feature type="transmembrane region" description="Helical" evidence="2">
    <location>
        <begin position="29"/>
        <end position="48"/>
    </location>
</feature>
<feature type="region of interest" description="Disordered" evidence="1">
    <location>
        <begin position="214"/>
        <end position="233"/>
    </location>
</feature>
<evidence type="ECO:0000256" key="1">
    <source>
        <dbReference type="SAM" id="MobiDB-lite"/>
    </source>
</evidence>
<name>A0A1F5ZIH3_9BACT</name>
<keyword evidence="2" id="KW-1133">Transmembrane helix</keyword>
<keyword evidence="2" id="KW-0812">Transmembrane</keyword>
<comment type="caution">
    <text evidence="3">The sequence shown here is derived from an EMBL/GenBank/DDBJ whole genome shotgun (WGS) entry which is preliminary data.</text>
</comment>